<dbReference type="Ensembl" id="ENSFALT00000040598.1">
    <property type="protein sequence ID" value="ENSFALP00000022669.1"/>
    <property type="gene ID" value="ENSFALG00000027121.1"/>
</dbReference>
<proteinExistence type="predicted"/>
<name>A0A803VIW3_FICAL</name>
<reference evidence="1 2" key="1">
    <citation type="journal article" date="2012" name="Nature">
        <title>The genomic landscape of species divergence in Ficedula flycatchers.</title>
        <authorList>
            <person name="Ellegren H."/>
            <person name="Smeds L."/>
            <person name="Burri R."/>
            <person name="Olason P.I."/>
            <person name="Backstrom N."/>
            <person name="Kawakami T."/>
            <person name="Kunstner A."/>
            <person name="Makinen H."/>
            <person name="Nadachowska-Brzyska K."/>
            <person name="Qvarnstrom A."/>
            <person name="Uebbing S."/>
            <person name="Wolf J.B."/>
        </authorList>
    </citation>
    <scope>NUCLEOTIDE SEQUENCE [LARGE SCALE GENOMIC DNA]</scope>
</reference>
<reference evidence="1" key="2">
    <citation type="submission" date="2025-08" db="UniProtKB">
        <authorList>
            <consortium name="Ensembl"/>
        </authorList>
    </citation>
    <scope>IDENTIFICATION</scope>
</reference>
<evidence type="ECO:0000313" key="1">
    <source>
        <dbReference type="Ensembl" id="ENSFALP00000022669.1"/>
    </source>
</evidence>
<accession>A0A803VIW3</accession>
<reference evidence="1" key="3">
    <citation type="submission" date="2025-09" db="UniProtKB">
        <authorList>
            <consortium name="Ensembl"/>
        </authorList>
    </citation>
    <scope>IDENTIFICATION</scope>
</reference>
<keyword evidence="2" id="KW-1185">Reference proteome</keyword>
<dbReference type="AlphaFoldDB" id="A0A803VIW3"/>
<protein>
    <submittedName>
        <fullName evidence="1">Uncharacterized protein</fullName>
    </submittedName>
</protein>
<evidence type="ECO:0000313" key="2">
    <source>
        <dbReference type="Proteomes" id="UP000016665"/>
    </source>
</evidence>
<sequence length="82" mass="9403">MHNWHCILFIRAWSGRKRGTILKPPIKCLFCIWDPSVLTHNRNETLLPPVNPDLCLCLPSAQLELHPFLWSPAGMGQALQLF</sequence>
<dbReference type="Proteomes" id="UP000016665">
    <property type="component" value="Chromosome 17"/>
</dbReference>
<organism evidence="1 2">
    <name type="scientific">Ficedula albicollis</name>
    <name type="common">Collared flycatcher</name>
    <name type="synonym">Muscicapa albicollis</name>
    <dbReference type="NCBI Taxonomy" id="59894"/>
    <lineage>
        <taxon>Eukaryota</taxon>
        <taxon>Metazoa</taxon>
        <taxon>Chordata</taxon>
        <taxon>Craniata</taxon>
        <taxon>Vertebrata</taxon>
        <taxon>Euteleostomi</taxon>
        <taxon>Archelosauria</taxon>
        <taxon>Archosauria</taxon>
        <taxon>Dinosauria</taxon>
        <taxon>Saurischia</taxon>
        <taxon>Theropoda</taxon>
        <taxon>Coelurosauria</taxon>
        <taxon>Aves</taxon>
        <taxon>Neognathae</taxon>
        <taxon>Neoaves</taxon>
        <taxon>Telluraves</taxon>
        <taxon>Australaves</taxon>
        <taxon>Passeriformes</taxon>
        <taxon>Muscicapidae</taxon>
        <taxon>Ficedula</taxon>
    </lineage>
</organism>